<comment type="caution">
    <text evidence="6">The sequence shown here is derived from an EMBL/GenBank/DDBJ whole genome shotgun (WGS) entry which is preliminary data.</text>
</comment>
<dbReference type="SUPFAM" id="SSF56059">
    <property type="entry name" value="Glutathione synthetase ATP-binding domain-like"/>
    <property type="match status" value="1"/>
</dbReference>
<dbReference type="NCBIfam" id="NF002688">
    <property type="entry name" value="PRK02471.1"/>
    <property type="match status" value="1"/>
</dbReference>
<dbReference type="GO" id="GO:0005737">
    <property type="term" value="C:cytoplasm"/>
    <property type="evidence" value="ECO:0007669"/>
    <property type="project" value="TreeGrafter"/>
</dbReference>
<dbReference type="Pfam" id="PF18419">
    <property type="entry name" value="ATP-grasp_6"/>
    <property type="match status" value="1"/>
</dbReference>
<dbReference type="GO" id="GO:0009432">
    <property type="term" value="P:SOS response"/>
    <property type="evidence" value="ECO:0007669"/>
    <property type="project" value="TreeGrafter"/>
</dbReference>
<evidence type="ECO:0000313" key="6">
    <source>
        <dbReference type="EMBL" id="TGK13867.1"/>
    </source>
</evidence>
<evidence type="ECO:0000256" key="4">
    <source>
        <dbReference type="PROSITE-ProRule" id="PRU00409"/>
    </source>
</evidence>
<keyword evidence="2 4" id="KW-0547">Nucleotide-binding</keyword>
<keyword evidence="3 4" id="KW-0067">ATP-binding</keyword>
<evidence type="ECO:0000256" key="1">
    <source>
        <dbReference type="ARBA" id="ARBA00022598"/>
    </source>
</evidence>
<dbReference type="AlphaFoldDB" id="A0A4R9GJN9"/>
<dbReference type="Pfam" id="PF01071">
    <property type="entry name" value="GARS_A"/>
    <property type="match status" value="1"/>
</dbReference>
<dbReference type="GO" id="GO:0005524">
    <property type="term" value="F:ATP binding"/>
    <property type="evidence" value="ECO:0007669"/>
    <property type="project" value="UniProtKB-UniRule"/>
</dbReference>
<dbReference type="InterPro" id="IPR013815">
    <property type="entry name" value="ATP_grasp_subdomain_1"/>
</dbReference>
<dbReference type="GO" id="GO:0046872">
    <property type="term" value="F:metal ion binding"/>
    <property type="evidence" value="ECO:0007669"/>
    <property type="project" value="InterPro"/>
</dbReference>
<dbReference type="EMBL" id="RQET01000001">
    <property type="protein sequence ID" value="TGK13867.1"/>
    <property type="molecule type" value="Genomic_DNA"/>
</dbReference>
<dbReference type="GO" id="GO:0004363">
    <property type="term" value="F:glutathione synthase activity"/>
    <property type="evidence" value="ECO:0007669"/>
    <property type="project" value="UniProtKB-EC"/>
</dbReference>
<accession>A0A4R9GJN9</accession>
<evidence type="ECO:0000259" key="5">
    <source>
        <dbReference type="PROSITE" id="PS50975"/>
    </source>
</evidence>
<reference evidence="6" key="1">
    <citation type="journal article" date="2019" name="PLoS Negl. Trop. Dis.">
        <title>Revisiting the worldwide diversity of Leptospira species in the environment.</title>
        <authorList>
            <person name="Vincent A.T."/>
            <person name="Schiettekatte O."/>
            <person name="Bourhy P."/>
            <person name="Veyrier F.J."/>
            <person name="Picardeau M."/>
        </authorList>
    </citation>
    <scope>NUCLEOTIDE SEQUENCE [LARGE SCALE GENOMIC DNA]</scope>
    <source>
        <strain evidence="6">SSW15</strain>
    </source>
</reference>
<dbReference type="RefSeq" id="WP_135766208.1">
    <property type="nucleotide sequence ID" value="NZ_RQET01000001.1"/>
</dbReference>
<keyword evidence="1 6" id="KW-0436">Ligase</keyword>
<dbReference type="PANTHER" id="PTHR21621:SF0">
    <property type="entry name" value="BETA-CITRYLGLUTAMATE SYNTHASE B-RELATED"/>
    <property type="match status" value="1"/>
</dbReference>
<dbReference type="GO" id="GO:0018169">
    <property type="term" value="F:ribosomal S6-glutamic acid ligase activity"/>
    <property type="evidence" value="ECO:0007669"/>
    <property type="project" value="TreeGrafter"/>
</dbReference>
<evidence type="ECO:0000256" key="3">
    <source>
        <dbReference type="ARBA" id="ARBA00022840"/>
    </source>
</evidence>
<dbReference type="EC" id="6.3.2.2" evidence="6"/>
<name>A0A4R9GJN9_9LEPT</name>
<feature type="domain" description="ATP-grasp" evidence="5">
    <location>
        <begin position="90"/>
        <end position="343"/>
    </location>
</feature>
<dbReference type="Gene3D" id="3.30.470.20">
    <property type="entry name" value="ATP-grasp fold, B domain"/>
    <property type="match status" value="2"/>
</dbReference>
<dbReference type="PANTHER" id="PTHR21621">
    <property type="entry name" value="RIBOSOMAL PROTEIN S6 MODIFICATION PROTEIN"/>
    <property type="match status" value="1"/>
</dbReference>
<proteinExistence type="predicted"/>
<dbReference type="InterPro" id="IPR013651">
    <property type="entry name" value="ATP-grasp_RimK-type"/>
</dbReference>
<dbReference type="InterPro" id="IPR020561">
    <property type="entry name" value="PRibGlycinamid_synth_ATP-grasp"/>
</dbReference>
<evidence type="ECO:0000313" key="7">
    <source>
        <dbReference type="Proteomes" id="UP000298458"/>
    </source>
</evidence>
<keyword evidence="7" id="KW-1185">Reference proteome</keyword>
<gene>
    <name evidence="6" type="primary">gshB</name>
    <name evidence="6" type="ORF">EHO60_00475</name>
</gene>
<organism evidence="6 7">
    <name type="scientific">Leptospira fletcheri</name>
    <dbReference type="NCBI Taxonomy" id="2484981"/>
    <lineage>
        <taxon>Bacteria</taxon>
        <taxon>Pseudomonadati</taxon>
        <taxon>Spirochaetota</taxon>
        <taxon>Spirochaetia</taxon>
        <taxon>Leptospirales</taxon>
        <taxon>Leptospiraceae</taxon>
        <taxon>Leptospira</taxon>
    </lineage>
</organism>
<dbReference type="InterPro" id="IPR011761">
    <property type="entry name" value="ATP-grasp"/>
</dbReference>
<evidence type="ECO:0000256" key="2">
    <source>
        <dbReference type="ARBA" id="ARBA00022741"/>
    </source>
</evidence>
<dbReference type="GO" id="GO:0004357">
    <property type="term" value="F:glutamate-cysteine ligase activity"/>
    <property type="evidence" value="ECO:0007669"/>
    <property type="project" value="UniProtKB-EC"/>
</dbReference>
<dbReference type="Proteomes" id="UP000298458">
    <property type="component" value="Unassembled WGS sequence"/>
</dbReference>
<dbReference type="EC" id="6.3.2.3" evidence="6"/>
<dbReference type="Gene3D" id="3.30.1490.20">
    <property type="entry name" value="ATP-grasp fold, A domain"/>
    <property type="match status" value="1"/>
</dbReference>
<protein>
    <submittedName>
        <fullName evidence="6">Bifunctional glutamate--cysteine ligase GshA/glutathione synthetase GshB</fullName>
        <ecNumber evidence="6">6.3.2.2</ecNumber>
        <ecNumber evidence="6">6.3.2.3</ecNumber>
    </submittedName>
</protein>
<sequence>MQPLTIRLPEGQRLDPSEYVLSGFEDLEISTQIMIRDALNRGLTVEVLDRVSHFLRISGSGSSRLVKEASKTDLDSYMTFLVMENKTVTKRILHEKGIRVPIGISFSDPEEGMRYFRGHSEKKLVVKPVTTNFGIGITILSPRSSEEQAKTAIETALSFSETAILEEFAEGQEYRFLVIGSECVAVCNRIPANVIGDGSKSVRELVLEKNRDPRRGIGHVTPLEKIRLEETELGVLKEQGLAVDSVPASGETVYLRRNSNISTGGDSIDVTDEASPAYKKIAVDAAKAVGAKICGVDIIVKDLGGNEDYRILELNFNPVLYIHNYPYSGKNRDVGNRILDLLGF</sequence>
<dbReference type="OrthoDB" id="9803907at2"/>
<dbReference type="Pfam" id="PF08443">
    <property type="entry name" value="RimK"/>
    <property type="match status" value="1"/>
</dbReference>
<dbReference type="InterPro" id="IPR040657">
    <property type="entry name" value="GshAB_ATP-grasp"/>
</dbReference>
<dbReference type="PROSITE" id="PS50975">
    <property type="entry name" value="ATP_GRASP"/>
    <property type="match status" value="1"/>
</dbReference>